<reference evidence="1 2" key="1">
    <citation type="submission" date="2015-06" db="EMBL/GenBank/DDBJ databases">
        <title>Recapitulation of the evolution of biosynthetic gene clusters reveals hidden chemical diversity on bacterial genomes.</title>
        <authorList>
            <person name="Cruz-Morales P."/>
            <person name="Martinez-Guerrero C."/>
            <person name="Morales-Escalante M.A."/>
            <person name="Yanez-Guerra L.A."/>
            <person name="Kopp J.F."/>
            <person name="Feldmann J."/>
            <person name="Ramos-Aboites H.E."/>
            <person name="Barona-Gomez F."/>
        </authorList>
    </citation>
    <scope>NUCLEOTIDE SEQUENCE [LARGE SCALE GENOMIC DNA]</scope>
    <source>
        <strain evidence="1 2">ATCC 31245</strain>
    </source>
</reference>
<evidence type="ECO:0000313" key="1">
    <source>
        <dbReference type="EMBL" id="KMO95312.1"/>
    </source>
</evidence>
<comment type="caution">
    <text evidence="1">The sequence shown here is derived from an EMBL/GenBank/DDBJ whole genome shotgun (WGS) entry which is preliminary data.</text>
</comment>
<accession>A0A0J6XM34</accession>
<dbReference type="RefSeq" id="WP_048478781.1">
    <property type="nucleotide sequence ID" value="NZ_JBIRUD010000001.1"/>
</dbReference>
<dbReference type="PATRIC" id="fig|66430.4.peg.254"/>
<dbReference type="Pfam" id="PF20242">
    <property type="entry name" value="Emfourin"/>
    <property type="match status" value="1"/>
</dbReference>
<dbReference type="InterPro" id="IPR049457">
    <property type="entry name" value="Emfourin"/>
</dbReference>
<keyword evidence="2" id="KW-1185">Reference proteome</keyword>
<gene>
    <name evidence="1" type="ORF">ACS04_23895</name>
</gene>
<organism evidence="1 2">
    <name type="scientific">Streptomyces roseus</name>
    <dbReference type="NCBI Taxonomy" id="66430"/>
    <lineage>
        <taxon>Bacteria</taxon>
        <taxon>Bacillati</taxon>
        <taxon>Actinomycetota</taxon>
        <taxon>Actinomycetes</taxon>
        <taxon>Kitasatosporales</taxon>
        <taxon>Streptomycetaceae</taxon>
        <taxon>Streptomyces</taxon>
    </lineage>
</organism>
<dbReference type="EMBL" id="LFML01000102">
    <property type="protein sequence ID" value="KMO95312.1"/>
    <property type="molecule type" value="Genomic_DNA"/>
</dbReference>
<dbReference type="Proteomes" id="UP000035932">
    <property type="component" value="Unassembled WGS sequence"/>
</dbReference>
<name>A0A0J6XM34_9ACTN</name>
<protein>
    <recommendedName>
        <fullName evidence="3">Metalloprotease</fullName>
    </recommendedName>
</protein>
<proteinExistence type="predicted"/>
<evidence type="ECO:0008006" key="3">
    <source>
        <dbReference type="Google" id="ProtNLM"/>
    </source>
</evidence>
<evidence type="ECO:0000313" key="2">
    <source>
        <dbReference type="Proteomes" id="UP000035932"/>
    </source>
</evidence>
<dbReference type="AlphaFoldDB" id="A0A0J6XM34"/>
<sequence>MLITVTRTGGFAGRERSASLDTEYRSDGAELEQLAERALSGECPADRGPVPDGFAYVVHIDGKLVELRDPYLTDEQRQLIATVLGEGA</sequence>
<dbReference type="OrthoDB" id="6956709at2"/>